<dbReference type="OrthoDB" id="5296692at2"/>
<dbReference type="EMBL" id="NEVR01000001">
    <property type="protein sequence ID" value="OZI68897.1"/>
    <property type="molecule type" value="Genomic_DNA"/>
</dbReference>
<proteinExistence type="predicted"/>
<dbReference type="InterPro" id="IPR021853">
    <property type="entry name" value="DUF3460"/>
</dbReference>
<reference evidence="2 3" key="1">
    <citation type="submission" date="2017-05" db="EMBL/GenBank/DDBJ databases">
        <title>Complete and WGS of Bordetella genogroups.</title>
        <authorList>
            <person name="Spilker T."/>
            <person name="Lipuma J."/>
        </authorList>
    </citation>
    <scope>NUCLEOTIDE SEQUENCE [LARGE SCALE GENOMIC DNA]</scope>
    <source>
        <strain evidence="2 3">AU9795</strain>
    </source>
</reference>
<name>A0A261SUM6_9BORD</name>
<gene>
    <name evidence="2" type="ORF">CAL27_05420</name>
    <name evidence="1" type="ORF">CEG14_02780</name>
</gene>
<dbReference type="Proteomes" id="UP000216354">
    <property type="component" value="Unassembled WGS sequence"/>
</dbReference>
<dbReference type="Pfam" id="PF11943">
    <property type="entry name" value="DUF3460"/>
    <property type="match status" value="1"/>
</dbReference>
<accession>A0A261SUM6</accession>
<keyword evidence="3" id="KW-1185">Reference proteome</keyword>
<organism evidence="1 4">
    <name type="scientific">Bordetella genomosp. 1</name>
    <dbReference type="NCBI Taxonomy" id="1395607"/>
    <lineage>
        <taxon>Bacteria</taxon>
        <taxon>Pseudomonadati</taxon>
        <taxon>Pseudomonadota</taxon>
        <taxon>Betaproteobacteria</taxon>
        <taxon>Burkholderiales</taxon>
        <taxon>Alcaligenaceae</taxon>
        <taxon>Bordetella</taxon>
    </lineage>
</organism>
<evidence type="ECO:0000313" key="2">
    <source>
        <dbReference type="EMBL" id="OZI68897.1"/>
    </source>
</evidence>
<dbReference type="AlphaFoldDB" id="A0A261SUM6"/>
<protein>
    <submittedName>
        <fullName evidence="1">DUF3460 domain-containing protein</fullName>
    </submittedName>
</protein>
<evidence type="ECO:0000313" key="1">
    <source>
        <dbReference type="EMBL" id="OZI40702.1"/>
    </source>
</evidence>
<comment type="caution">
    <text evidence="1">The sequence shown here is derived from an EMBL/GenBank/DDBJ whole genome shotgun (WGS) entry which is preliminary data.</text>
</comment>
<evidence type="ECO:0000313" key="4">
    <source>
        <dbReference type="Proteomes" id="UP000217005"/>
    </source>
</evidence>
<dbReference type="EMBL" id="NEVL01000001">
    <property type="protein sequence ID" value="OZI40702.1"/>
    <property type="molecule type" value="Genomic_DNA"/>
</dbReference>
<reference evidence="1 4" key="2">
    <citation type="submission" date="2017-05" db="EMBL/GenBank/DDBJ databases">
        <title>Complete and WGS of Bordetella genogroups.</title>
        <authorList>
            <person name="Spilker T."/>
            <person name="LiPuma J."/>
        </authorList>
    </citation>
    <scope>NUCLEOTIDE SEQUENCE [LARGE SCALE GENOMIC DNA]</scope>
    <source>
        <strain evidence="1 4">AU17610</strain>
    </source>
</reference>
<dbReference type="RefSeq" id="WP_094824818.1">
    <property type="nucleotide sequence ID" value="NZ_NEVL01000001.1"/>
</dbReference>
<dbReference type="Proteomes" id="UP000217005">
    <property type="component" value="Unassembled WGS sequence"/>
</dbReference>
<evidence type="ECO:0000313" key="3">
    <source>
        <dbReference type="Proteomes" id="UP000216354"/>
    </source>
</evidence>
<sequence>MAKNYESEITQFLKSYKTAHPDTEKRQREGRGLLWDKSQDSELLEGFRAGRVPQKPYVYQAD</sequence>